<feature type="domain" description="NB-ARC" evidence="8">
    <location>
        <begin position="156"/>
        <end position="318"/>
    </location>
</feature>
<dbReference type="InterPro" id="IPR003591">
    <property type="entry name" value="Leu-rich_rpt_typical-subtyp"/>
</dbReference>
<dbReference type="InterPro" id="IPR032675">
    <property type="entry name" value="LRR_dom_sf"/>
</dbReference>
<evidence type="ECO:0000256" key="1">
    <source>
        <dbReference type="ARBA" id="ARBA00008894"/>
    </source>
</evidence>
<dbReference type="Gene3D" id="3.40.50.300">
    <property type="entry name" value="P-loop containing nucleotide triphosphate hydrolases"/>
    <property type="match status" value="1"/>
</dbReference>
<dbReference type="InterPro" id="IPR036388">
    <property type="entry name" value="WH-like_DNA-bd_sf"/>
</dbReference>
<dbReference type="InterPro" id="IPR042197">
    <property type="entry name" value="Apaf_helical"/>
</dbReference>
<dbReference type="Proteomes" id="UP001190926">
    <property type="component" value="Unassembled WGS sequence"/>
</dbReference>
<sequence length="1006" mass="115125">MVERIVESFFHKVGEKLVDYAHDKVNDMRNLKLDSTTLEKTFKSLCAIASDVEDKIKEAENRSGKKKRKREVEDWLKQVQLIQSDFLQLENELVSRGFISRFLGRFSDGGRVAKMSERVNELVEQSRHFGNDVMLNVYETRGEALLTTEMFGEAFEENLEMIWELVVSDKVSSVGIHGMGGVGKTSLMKHIHNRLLGGTPDCAVSWVTVSQVFSIKKLQDEIARAICLKLSDESDIDKRAAELSAAVSIRKSIVLILDDVWENINLEKVGYPLHVEGYRLIITTRSLKVCHQIGCKRLVEVKTLHNDEAWDLFKITLGQETAIPPEVEEIAMSMVKMCDGLPLGIITLAGSMRGETAIHVWRNALTELKKSFMGQDDMVDQVFKVLKYSFDRLFPNHQQGKRKGYTNLQLCFLYCALYPEDCKIPRKELVRKFISEELVDRGKSMKAQFDEGHSMLDKLVSVCLLESTRHQMDGDSVKMHDLMRAMALKITEGRSMIRAGHYTMEEFPNEEEWSEDLENVSLIQNSIKSVPFEMSPNCPKLSILLLRENPLNFLPESFFSRMHALCTLDLSKTRITKLPNSVSDLKSLKALLLGECRELVCVPYLGKLKALRELNLSYSGIRKVPQGAEKLLNMKRLLLNGANYLKILPRGLLLNLSNLQLLLLPHQIQTPVEEIERLKQLEEFEGSVKDACDFSHFIRSRQSRVHGTFYTIEVRLTYDRFSRRRNQVLLHLCDLKKGDEKNVTMSAQDILVFRHCEGLSNCLADDFSRLDDPRCLKLLKIYNSRGIECMFTYEHIKASKTFESKFSSLEKILLQDLPDFMGLIHRREIGSAVVPAPPTSAQAAFSSLKYLTICKCNKMKKLGLPASEFPNLEIICVQYCDEIQEIIEIADGTRREDAGAPVVSLPRLRHLYLIRLPRLTSICKATMICDSINIIHVEECQALKKLSLNFPVGPNHTLHGGSYQCSPPPSLEEIWIPEEEREWWESLEWEHPIHSHLIQPFLRFWD</sequence>
<proteinExistence type="inferred from homology"/>
<evidence type="ECO:0000256" key="5">
    <source>
        <dbReference type="ARBA" id="ARBA00022821"/>
    </source>
</evidence>
<name>A0AAD4IMZ1_PERFH</name>
<dbReference type="Pfam" id="PF00931">
    <property type="entry name" value="NB-ARC"/>
    <property type="match status" value="1"/>
</dbReference>
<dbReference type="Gene3D" id="1.10.10.10">
    <property type="entry name" value="Winged helix-like DNA-binding domain superfamily/Winged helix DNA-binding domain"/>
    <property type="match status" value="1"/>
</dbReference>
<dbReference type="GO" id="GO:0043531">
    <property type="term" value="F:ADP binding"/>
    <property type="evidence" value="ECO:0007669"/>
    <property type="project" value="InterPro"/>
</dbReference>
<evidence type="ECO:0000256" key="7">
    <source>
        <dbReference type="SAM" id="Coils"/>
    </source>
</evidence>
<dbReference type="FunFam" id="3.40.50.300:FF:001091">
    <property type="entry name" value="Probable disease resistance protein At1g61300"/>
    <property type="match status" value="1"/>
</dbReference>
<reference evidence="11 12" key="1">
    <citation type="journal article" date="2021" name="Nat. Commun.">
        <title>Incipient diploidization of the medicinal plant Perilla within 10,000 years.</title>
        <authorList>
            <person name="Zhang Y."/>
            <person name="Shen Q."/>
            <person name="Leng L."/>
            <person name="Zhang D."/>
            <person name="Chen S."/>
            <person name="Shi Y."/>
            <person name="Ning Z."/>
            <person name="Chen S."/>
        </authorList>
    </citation>
    <scope>NUCLEOTIDE SEQUENCE [LARGE SCALE GENOMIC DNA]</scope>
    <source>
        <strain evidence="12">cv. PC099</strain>
    </source>
</reference>
<dbReference type="PANTHER" id="PTHR33463">
    <property type="entry name" value="NB-ARC DOMAIN-CONTAINING PROTEIN-RELATED"/>
    <property type="match status" value="1"/>
</dbReference>
<dbReference type="Pfam" id="PF23247">
    <property type="entry name" value="LRR_RPS2"/>
    <property type="match status" value="1"/>
</dbReference>
<dbReference type="SMART" id="SM00369">
    <property type="entry name" value="LRR_TYP"/>
    <property type="match status" value="3"/>
</dbReference>
<dbReference type="InterPro" id="IPR002182">
    <property type="entry name" value="NB-ARC"/>
</dbReference>
<feature type="domain" description="Disease resistance protein winged helix" evidence="10">
    <location>
        <begin position="417"/>
        <end position="487"/>
    </location>
</feature>
<dbReference type="Gene3D" id="3.80.10.10">
    <property type="entry name" value="Ribonuclease Inhibitor"/>
    <property type="match status" value="2"/>
</dbReference>
<dbReference type="SUPFAM" id="SSF52058">
    <property type="entry name" value="L domain-like"/>
    <property type="match status" value="1"/>
</dbReference>
<dbReference type="EMBL" id="SDAM02029582">
    <property type="protein sequence ID" value="KAH6755821.1"/>
    <property type="molecule type" value="Genomic_DNA"/>
</dbReference>
<dbReference type="InterPro" id="IPR001611">
    <property type="entry name" value="Leu-rich_rpt"/>
</dbReference>
<keyword evidence="12" id="KW-1185">Reference proteome</keyword>
<dbReference type="GO" id="GO:0005524">
    <property type="term" value="F:ATP binding"/>
    <property type="evidence" value="ECO:0007669"/>
    <property type="project" value="UniProtKB-KW"/>
</dbReference>
<accession>A0AAD4IMZ1</accession>
<protein>
    <submittedName>
        <fullName evidence="11">Uncharacterized protein</fullName>
    </submittedName>
</protein>
<keyword evidence="6" id="KW-0067">ATP-binding</keyword>
<dbReference type="Pfam" id="PF13855">
    <property type="entry name" value="LRR_8"/>
    <property type="match status" value="1"/>
</dbReference>
<evidence type="ECO:0000256" key="4">
    <source>
        <dbReference type="ARBA" id="ARBA00022741"/>
    </source>
</evidence>
<comment type="caution">
    <text evidence="11">The sequence shown here is derived from an EMBL/GenBank/DDBJ whole genome shotgun (WGS) entry which is preliminary data.</text>
</comment>
<evidence type="ECO:0000313" key="11">
    <source>
        <dbReference type="EMBL" id="KAH6755821.1"/>
    </source>
</evidence>
<evidence type="ECO:0000313" key="12">
    <source>
        <dbReference type="Proteomes" id="UP001190926"/>
    </source>
</evidence>
<keyword evidence="4" id="KW-0547">Nucleotide-binding</keyword>
<dbReference type="FunFam" id="1.10.10.10:FF:000322">
    <property type="entry name" value="Probable disease resistance protein At1g63360"/>
    <property type="match status" value="1"/>
</dbReference>
<evidence type="ECO:0000259" key="8">
    <source>
        <dbReference type="Pfam" id="PF00931"/>
    </source>
</evidence>
<keyword evidence="2" id="KW-0433">Leucine-rich repeat</keyword>
<evidence type="ECO:0000256" key="3">
    <source>
        <dbReference type="ARBA" id="ARBA00022737"/>
    </source>
</evidence>
<dbReference type="Pfam" id="PF23559">
    <property type="entry name" value="WHD_DRP"/>
    <property type="match status" value="1"/>
</dbReference>
<keyword evidence="3" id="KW-0677">Repeat</keyword>
<keyword evidence="5" id="KW-0611">Plant defense</keyword>
<dbReference type="InterPro" id="IPR057135">
    <property type="entry name" value="At4g27190-like_LRR"/>
</dbReference>
<dbReference type="PANTHER" id="PTHR33463:SF187">
    <property type="entry name" value="AND NB-ARC DOMAIN DISEASE RESISTANCE PROTEIN, PUTATIVE-RELATED"/>
    <property type="match status" value="1"/>
</dbReference>
<comment type="similarity">
    <text evidence="1">Belongs to the disease resistance NB-LRR family.</text>
</comment>
<dbReference type="GO" id="GO:0051607">
    <property type="term" value="P:defense response to virus"/>
    <property type="evidence" value="ECO:0007669"/>
    <property type="project" value="UniProtKB-ARBA"/>
</dbReference>
<dbReference type="SUPFAM" id="SSF52540">
    <property type="entry name" value="P-loop containing nucleoside triphosphate hydrolases"/>
    <property type="match status" value="1"/>
</dbReference>
<organism evidence="11 12">
    <name type="scientific">Perilla frutescens var. hirtella</name>
    <name type="common">Perilla citriodora</name>
    <name type="synonym">Perilla setoyensis</name>
    <dbReference type="NCBI Taxonomy" id="608512"/>
    <lineage>
        <taxon>Eukaryota</taxon>
        <taxon>Viridiplantae</taxon>
        <taxon>Streptophyta</taxon>
        <taxon>Embryophyta</taxon>
        <taxon>Tracheophyta</taxon>
        <taxon>Spermatophyta</taxon>
        <taxon>Magnoliopsida</taxon>
        <taxon>eudicotyledons</taxon>
        <taxon>Gunneridae</taxon>
        <taxon>Pentapetalae</taxon>
        <taxon>asterids</taxon>
        <taxon>lamiids</taxon>
        <taxon>Lamiales</taxon>
        <taxon>Lamiaceae</taxon>
        <taxon>Nepetoideae</taxon>
        <taxon>Elsholtzieae</taxon>
        <taxon>Perilla</taxon>
    </lineage>
</organism>
<feature type="domain" description="Disease resistance protein At4g27190-like leucine-rich repeats" evidence="9">
    <location>
        <begin position="841"/>
        <end position="946"/>
    </location>
</feature>
<evidence type="ECO:0000259" key="10">
    <source>
        <dbReference type="Pfam" id="PF23559"/>
    </source>
</evidence>
<dbReference type="Gene3D" id="1.10.8.430">
    <property type="entry name" value="Helical domain of apoptotic protease-activating factors"/>
    <property type="match status" value="1"/>
</dbReference>
<evidence type="ECO:0000259" key="9">
    <source>
        <dbReference type="Pfam" id="PF23247"/>
    </source>
</evidence>
<dbReference type="InterPro" id="IPR050905">
    <property type="entry name" value="Plant_NBS-LRR"/>
</dbReference>
<feature type="coiled-coil region" evidence="7">
    <location>
        <begin position="42"/>
        <end position="69"/>
    </location>
</feature>
<dbReference type="PRINTS" id="PR00364">
    <property type="entry name" value="DISEASERSIST"/>
</dbReference>
<keyword evidence="7" id="KW-0175">Coiled coil</keyword>
<dbReference type="InterPro" id="IPR058922">
    <property type="entry name" value="WHD_DRP"/>
</dbReference>
<evidence type="ECO:0000256" key="2">
    <source>
        <dbReference type="ARBA" id="ARBA00022614"/>
    </source>
</evidence>
<dbReference type="InterPro" id="IPR027417">
    <property type="entry name" value="P-loop_NTPase"/>
</dbReference>
<dbReference type="AlphaFoldDB" id="A0AAD4IMZ1"/>
<evidence type="ECO:0000256" key="6">
    <source>
        <dbReference type="ARBA" id="ARBA00022840"/>
    </source>
</evidence>
<gene>
    <name evidence="11" type="ORF">C2S53_009093</name>
</gene>